<evidence type="ECO:0000259" key="2">
    <source>
        <dbReference type="Pfam" id="PF01617"/>
    </source>
</evidence>
<feature type="chain" id="PRO_5041234461" evidence="1">
    <location>
        <begin position="24"/>
        <end position="311"/>
    </location>
</feature>
<evidence type="ECO:0000313" key="3">
    <source>
        <dbReference type="EMBL" id="SBO14786.1"/>
    </source>
</evidence>
<proteinExistence type="predicted"/>
<evidence type="ECO:0000313" key="4">
    <source>
        <dbReference type="Proteomes" id="UP000078419"/>
    </source>
</evidence>
<evidence type="ECO:0000256" key="1">
    <source>
        <dbReference type="SAM" id="SignalP"/>
    </source>
</evidence>
<dbReference type="EMBL" id="FLLR01000072">
    <property type="protein sequence ID" value="SBO14786.1"/>
    <property type="molecule type" value="Genomic_DNA"/>
</dbReference>
<comment type="caution">
    <text evidence="3">The sequence shown here is derived from an EMBL/GenBank/DDBJ whole genome shotgun (WGS) entry which is preliminary data.</text>
</comment>
<dbReference type="Proteomes" id="UP000078419">
    <property type="component" value="Unassembled WGS sequence"/>
</dbReference>
<accession>A0AA45ZI36</accession>
<dbReference type="InterPro" id="IPR011250">
    <property type="entry name" value="OMP/PagP_B-barrel"/>
</dbReference>
<dbReference type="InterPro" id="IPR002566">
    <property type="entry name" value="Msp4_OMP-like"/>
</dbReference>
<feature type="domain" description="Msp4/OMP-like" evidence="2">
    <location>
        <begin position="37"/>
        <end position="279"/>
    </location>
</feature>
<dbReference type="AlphaFoldDB" id="A0AA45ZI36"/>
<gene>
    <name evidence="3" type="primary">msp4_34</name>
    <name evidence="3" type="ORF">ANAPC1_01154</name>
</gene>
<dbReference type="SUPFAM" id="SSF56925">
    <property type="entry name" value="OMPA-like"/>
    <property type="match status" value="1"/>
</dbReference>
<protein>
    <submittedName>
        <fullName evidence="3">Major surface antigen 4</fullName>
    </submittedName>
</protein>
<keyword evidence="1" id="KW-0732">Signal</keyword>
<reference evidence="4" key="1">
    <citation type="submission" date="2016-03" db="EMBL/GenBank/DDBJ databases">
        <authorList>
            <person name="Loux Valentin"/>
        </authorList>
    </citation>
    <scope>NUCLEOTIDE SEQUENCE [LARGE SCALE GENOMIC DNA]</scope>
    <source>
        <strain evidence="4">C1</strain>
    </source>
</reference>
<feature type="signal peptide" evidence="1">
    <location>
        <begin position="1"/>
        <end position="23"/>
    </location>
</feature>
<dbReference type="RefSeq" id="WP_064670113.1">
    <property type="nucleotide sequence ID" value="NZ_FLLR01000072.1"/>
</dbReference>
<name>A0AA45ZI36_ANAPH</name>
<organism evidence="3 4">
    <name type="scientific">Anaplasma phagocytophilum</name>
    <name type="common">Ehrlichia phagocytophila</name>
    <dbReference type="NCBI Taxonomy" id="948"/>
    <lineage>
        <taxon>Bacteria</taxon>
        <taxon>Pseudomonadati</taxon>
        <taxon>Pseudomonadota</taxon>
        <taxon>Alphaproteobacteria</taxon>
        <taxon>Rickettsiales</taxon>
        <taxon>Anaplasmataceae</taxon>
        <taxon>Anaplasma</taxon>
        <taxon>phagocytophilum group</taxon>
    </lineage>
</organism>
<dbReference type="Pfam" id="PF01617">
    <property type="entry name" value="Surface_Ag_2"/>
    <property type="match status" value="1"/>
</dbReference>
<dbReference type="Gene3D" id="2.40.160.20">
    <property type="match status" value="1"/>
</dbReference>
<sequence>MKKKICVFALPTVMFMLPSLSFASPKPVDFSRQAGIEGFFSSIQYKYAVPYFGAFSLVHGGKPLDVFSAKDKDSDSTGVVAAVAKAVVGTSTNDATSFQGKYNPSYLHSKQALSASAGYSTGYVRVEVEGMHQKFLIDPKRYKARDNAYRFAASTSSSGTGKPTAAHPNEKYYISLENRDLIITSLVANLCYDMIPEESRLSPNICVGAGIGYVKAFGVLEQRWAYQAKVGMQYFLSRKASVFFSVYADKVDGKKFKNVRVKHNIAARSSSSSGSSSGNTEKSIDTDSILYPDANLSLLYYGLECGVRLTL</sequence>